<evidence type="ECO:0000313" key="2">
    <source>
        <dbReference type="EMBL" id="ADW73142.1"/>
    </source>
</evidence>
<name>A0A0H3FDN8_RAHSY</name>
<keyword evidence="2" id="KW-0808">Transferase</keyword>
<dbReference type="OrthoDB" id="6533705at2"/>
<dbReference type="PANTHER" id="PTHR21310">
    <property type="entry name" value="AMINOGLYCOSIDE PHOSPHOTRANSFERASE-RELATED-RELATED"/>
    <property type="match status" value="1"/>
</dbReference>
<dbReference type="AlphaFoldDB" id="A0A0H3FDN8"/>
<dbReference type="Proteomes" id="UP000007257">
    <property type="component" value="Chromosome"/>
</dbReference>
<dbReference type="Pfam" id="PF01636">
    <property type="entry name" value="APH"/>
    <property type="match status" value="1"/>
</dbReference>
<dbReference type="Gene3D" id="3.90.1200.10">
    <property type="match status" value="1"/>
</dbReference>
<reference evidence="3" key="1">
    <citation type="submission" date="2011-01" db="EMBL/GenBank/DDBJ databases">
        <title>Complete sequence of chromosome of Rahnella sp. Y9602.</title>
        <authorList>
            <consortium name="US DOE Joint Genome Institute"/>
            <person name="Lucas S."/>
            <person name="Copeland A."/>
            <person name="Lapidus A."/>
            <person name="Cheng J.-F."/>
            <person name="Goodwin L."/>
            <person name="Pitluck S."/>
            <person name="Lu M."/>
            <person name="Detter J.C."/>
            <person name="Han C."/>
            <person name="Tapia R."/>
            <person name="Land M."/>
            <person name="Hauser L."/>
            <person name="Kyrpides N."/>
            <person name="Ivanova N."/>
            <person name="Ovchinnikova G."/>
            <person name="Pagani I."/>
            <person name="Sobecky P.A."/>
            <person name="Martinez R.J."/>
            <person name="Woyke T."/>
        </authorList>
    </citation>
    <scope>NUCLEOTIDE SEQUENCE [LARGE SCALE GENOMIC DNA]</scope>
    <source>
        <strain evidence="3">Y9602</strain>
    </source>
</reference>
<evidence type="ECO:0000313" key="3">
    <source>
        <dbReference type="Proteomes" id="UP000007257"/>
    </source>
</evidence>
<dbReference type="RefSeq" id="WP_013574844.1">
    <property type="nucleotide sequence ID" value="NC_015061.1"/>
</dbReference>
<sequence length="297" mass="34533">MEQLKAELSIVLGERLSRLECVSEQPYAHLFSLYDEQGYAMPLMAKSFTCQGIAGQEAYKLSMLAREGVVRVPTVYGMVTTHQKPYQEILLIERLRGVSAEAPTRTPERWQILQEQIVEAMLAWHRIDSHGCVGSVDSTQENRWENWYPQRVEVLWATLSNLQASELTPDDRTLLFRSRACIPKLFEEFDDTPVLVHGNLSLRSMLKDPRSDQLLAMINPGTVLWAPREFDLFRLWEKGMSEQLLFSYLQKAPVSETFLARRWLYLVWESVANLIHTGKLDRRQFDYARQQLLPWLN</sequence>
<dbReference type="EMBL" id="CP002505">
    <property type="protein sequence ID" value="ADW73142.1"/>
    <property type="molecule type" value="Genomic_DNA"/>
</dbReference>
<dbReference type="NCBIfam" id="NF007890">
    <property type="entry name" value="PRK10593.1"/>
    <property type="match status" value="1"/>
</dbReference>
<feature type="domain" description="Aminoglycoside phosphotransferase" evidence="1">
    <location>
        <begin position="57"/>
        <end position="241"/>
    </location>
</feature>
<dbReference type="GO" id="GO:0016740">
    <property type="term" value="F:transferase activity"/>
    <property type="evidence" value="ECO:0007669"/>
    <property type="project" value="UniProtKB-KW"/>
</dbReference>
<dbReference type="HOGENOM" id="CLU_080412_0_0_6"/>
<accession>A0A0H3FDN8</accession>
<dbReference type="InterPro" id="IPR011009">
    <property type="entry name" value="Kinase-like_dom_sf"/>
</dbReference>
<dbReference type="KEGG" id="rah:Rahaq_1520"/>
<dbReference type="InterPro" id="IPR051678">
    <property type="entry name" value="AGP_Transferase"/>
</dbReference>
<dbReference type="InterPro" id="IPR002575">
    <property type="entry name" value="Aminoglycoside_PTrfase"/>
</dbReference>
<organism evidence="2 3">
    <name type="scientific">Rahnella sp. (strain Y9602)</name>
    <dbReference type="NCBI Taxonomy" id="2703885"/>
    <lineage>
        <taxon>Bacteria</taxon>
        <taxon>Pseudomonadati</taxon>
        <taxon>Pseudomonadota</taxon>
        <taxon>Gammaproteobacteria</taxon>
        <taxon>Enterobacterales</taxon>
        <taxon>Yersiniaceae</taxon>
        <taxon>Rahnella</taxon>
    </lineage>
</organism>
<reference evidence="2 3" key="2">
    <citation type="journal article" date="2012" name="J. Bacteriol.">
        <title>Complete Genome Sequence of Rahnella sp. Strain Y9602, a Gammaproteobacterium Isolate from Metal- and Radionuclide-Contaminated Soil.</title>
        <authorList>
            <person name="Martinez R.J."/>
            <person name="Bruce D."/>
            <person name="Detter C."/>
            <person name="Goodwin L.A."/>
            <person name="Han J."/>
            <person name="Han C.S."/>
            <person name="Held B."/>
            <person name="Land M.L."/>
            <person name="Mikhailova N."/>
            <person name="Nolan M."/>
            <person name="Pennacchio L."/>
            <person name="Pitluck S."/>
            <person name="Tapia R."/>
            <person name="Woyke T."/>
            <person name="Sobecky P.A."/>
        </authorList>
    </citation>
    <scope>NUCLEOTIDE SEQUENCE [LARGE SCALE GENOMIC DNA]</scope>
    <source>
        <strain evidence="2 3">Y9602</strain>
    </source>
</reference>
<dbReference type="SUPFAM" id="SSF56112">
    <property type="entry name" value="Protein kinase-like (PK-like)"/>
    <property type="match status" value="1"/>
</dbReference>
<gene>
    <name evidence="2" type="ordered locus">Rahaq_1520</name>
</gene>
<proteinExistence type="predicted"/>
<dbReference type="eggNOG" id="COG3001">
    <property type="taxonomic scope" value="Bacteria"/>
</dbReference>
<evidence type="ECO:0000259" key="1">
    <source>
        <dbReference type="Pfam" id="PF01636"/>
    </source>
</evidence>
<protein>
    <submittedName>
        <fullName evidence="2">Aminoglycoside phosphotransferase</fullName>
    </submittedName>
</protein>